<accession>A0A8K0VT46</accession>
<gene>
    <name evidence="1" type="ORF">FB567DRAFT_539294</name>
</gene>
<evidence type="ECO:0000313" key="2">
    <source>
        <dbReference type="Proteomes" id="UP000813461"/>
    </source>
</evidence>
<dbReference type="OrthoDB" id="10491571at2759"/>
<proteinExistence type="predicted"/>
<organism evidence="1 2">
    <name type="scientific">Paraphoma chrysanthemicola</name>
    <dbReference type="NCBI Taxonomy" id="798071"/>
    <lineage>
        <taxon>Eukaryota</taxon>
        <taxon>Fungi</taxon>
        <taxon>Dikarya</taxon>
        <taxon>Ascomycota</taxon>
        <taxon>Pezizomycotina</taxon>
        <taxon>Dothideomycetes</taxon>
        <taxon>Pleosporomycetidae</taxon>
        <taxon>Pleosporales</taxon>
        <taxon>Pleosporineae</taxon>
        <taxon>Phaeosphaeriaceae</taxon>
        <taxon>Paraphoma</taxon>
    </lineage>
</organism>
<dbReference type="Proteomes" id="UP000813461">
    <property type="component" value="Unassembled WGS sequence"/>
</dbReference>
<evidence type="ECO:0000313" key="1">
    <source>
        <dbReference type="EMBL" id="KAH7070836.1"/>
    </source>
</evidence>
<comment type="caution">
    <text evidence="1">The sequence shown here is derived from an EMBL/GenBank/DDBJ whole genome shotgun (WGS) entry which is preliminary data.</text>
</comment>
<reference evidence="1" key="1">
    <citation type="journal article" date="2021" name="Nat. Commun.">
        <title>Genetic determinants of endophytism in the Arabidopsis root mycobiome.</title>
        <authorList>
            <person name="Mesny F."/>
            <person name="Miyauchi S."/>
            <person name="Thiergart T."/>
            <person name="Pickel B."/>
            <person name="Atanasova L."/>
            <person name="Karlsson M."/>
            <person name="Huettel B."/>
            <person name="Barry K.W."/>
            <person name="Haridas S."/>
            <person name="Chen C."/>
            <person name="Bauer D."/>
            <person name="Andreopoulos W."/>
            <person name="Pangilinan J."/>
            <person name="LaButti K."/>
            <person name="Riley R."/>
            <person name="Lipzen A."/>
            <person name="Clum A."/>
            <person name="Drula E."/>
            <person name="Henrissat B."/>
            <person name="Kohler A."/>
            <person name="Grigoriev I.V."/>
            <person name="Martin F.M."/>
            <person name="Hacquard S."/>
        </authorList>
    </citation>
    <scope>NUCLEOTIDE SEQUENCE</scope>
    <source>
        <strain evidence="1">MPI-SDFR-AT-0120</strain>
    </source>
</reference>
<dbReference type="EMBL" id="JAGMVJ010000026">
    <property type="protein sequence ID" value="KAH7070836.1"/>
    <property type="molecule type" value="Genomic_DNA"/>
</dbReference>
<protein>
    <submittedName>
        <fullName evidence="1">Uncharacterized protein</fullName>
    </submittedName>
</protein>
<dbReference type="AlphaFoldDB" id="A0A8K0VT46"/>
<keyword evidence="2" id="KW-1185">Reference proteome</keyword>
<sequence>MNPLSAPVSRFDARFRRTVFCRCRGKCTYKGSRPRCFLLAAEASAQAQPSNSPSLAAPSSSDVTTTIPVELMPQLDIGLPDAQPTHGHPLLAFEHKLQSRDTADEEVILGTAMVEARDRQIEASTDHKTDLHQLLSPSGPAISISAKINTLAHVAASGLERHNIHDADAHLLAKVAANTEATMTEQVILWEDQARYNLDMQRKLLSLDRRMAGLELQVLRQDARINQLEDAVLRFARRTNE</sequence>
<name>A0A8K0VT46_9PLEO</name>